<reference evidence="2 3" key="1">
    <citation type="journal article" date="2024" name="IMA Fungus">
        <title>IMA Genome - F19 : A genome assembly and annotation guide to empower mycologists, including annotated draft genome sequences of Ceratocystis pirilliformis, Diaporthe australafricana, Fusarium ophioides, Paecilomyces lecythidis, and Sporothrix stenoceras.</title>
        <authorList>
            <person name="Aylward J."/>
            <person name="Wilson A.M."/>
            <person name="Visagie C.M."/>
            <person name="Spraker J."/>
            <person name="Barnes I."/>
            <person name="Buitendag C."/>
            <person name="Ceriani C."/>
            <person name="Del Mar Angel L."/>
            <person name="du Plessis D."/>
            <person name="Fuchs T."/>
            <person name="Gasser K."/>
            <person name="Kramer D."/>
            <person name="Li W."/>
            <person name="Munsamy K."/>
            <person name="Piso A."/>
            <person name="Price J.L."/>
            <person name="Sonnekus B."/>
            <person name="Thomas C."/>
            <person name="van der Nest A."/>
            <person name="van Dijk A."/>
            <person name="van Heerden A."/>
            <person name="van Vuuren N."/>
            <person name="Yilmaz N."/>
            <person name="Duong T.A."/>
            <person name="van der Merwe N.A."/>
            <person name="Wingfield M.J."/>
            <person name="Wingfield B.D."/>
        </authorList>
    </citation>
    <scope>NUCLEOTIDE SEQUENCE [LARGE SCALE GENOMIC DNA]</scope>
    <source>
        <strain evidence="2 3">CMW 5346</strain>
    </source>
</reference>
<feature type="compositionally biased region" description="Acidic residues" evidence="1">
    <location>
        <begin position="154"/>
        <end position="185"/>
    </location>
</feature>
<name>A0ABR3ZRN1_9PEZI</name>
<evidence type="ECO:0000313" key="3">
    <source>
        <dbReference type="Proteomes" id="UP001583186"/>
    </source>
</evidence>
<feature type="compositionally biased region" description="Polar residues" evidence="1">
    <location>
        <begin position="101"/>
        <end position="110"/>
    </location>
</feature>
<sequence>MMALTIKPYLRVYTGADMHYRFNEEAEERYEDRDDMRYFDRYDYSDEDSDSDSDESDSIYGDSASTAFTSWQATVNTGNAVNNQAESKTDVRIEDGKVGDNAQSKAETAEVQTHDLSYYGYGDYDFGQLSRVTTMAVNIHDLMDPNPVTVTVEERDDDGDDEDEEEEEGEDEEAVEEADEADDLGMENRRWHCPEPRR</sequence>
<gene>
    <name evidence="2" type="ORF">Sste5346_000413</name>
</gene>
<feature type="compositionally biased region" description="Acidic residues" evidence="1">
    <location>
        <begin position="45"/>
        <end position="57"/>
    </location>
</feature>
<feature type="region of interest" description="Disordered" evidence="1">
    <location>
        <begin position="145"/>
        <end position="198"/>
    </location>
</feature>
<proteinExistence type="predicted"/>
<feature type="region of interest" description="Disordered" evidence="1">
    <location>
        <begin position="42"/>
        <end position="61"/>
    </location>
</feature>
<feature type="compositionally biased region" description="Basic and acidic residues" evidence="1">
    <location>
        <begin position="186"/>
        <end position="198"/>
    </location>
</feature>
<evidence type="ECO:0000313" key="2">
    <source>
        <dbReference type="EMBL" id="KAL1903129.1"/>
    </source>
</evidence>
<dbReference type="Proteomes" id="UP001583186">
    <property type="component" value="Unassembled WGS sequence"/>
</dbReference>
<comment type="caution">
    <text evidence="2">The sequence shown here is derived from an EMBL/GenBank/DDBJ whole genome shotgun (WGS) entry which is preliminary data.</text>
</comment>
<protein>
    <submittedName>
        <fullName evidence="2">Uncharacterized protein</fullName>
    </submittedName>
</protein>
<organism evidence="2 3">
    <name type="scientific">Sporothrix stenoceras</name>
    <dbReference type="NCBI Taxonomy" id="5173"/>
    <lineage>
        <taxon>Eukaryota</taxon>
        <taxon>Fungi</taxon>
        <taxon>Dikarya</taxon>
        <taxon>Ascomycota</taxon>
        <taxon>Pezizomycotina</taxon>
        <taxon>Sordariomycetes</taxon>
        <taxon>Sordariomycetidae</taxon>
        <taxon>Ophiostomatales</taxon>
        <taxon>Ophiostomataceae</taxon>
        <taxon>Sporothrix</taxon>
    </lineage>
</organism>
<feature type="region of interest" description="Disordered" evidence="1">
    <location>
        <begin position="79"/>
        <end position="110"/>
    </location>
</feature>
<keyword evidence="3" id="KW-1185">Reference proteome</keyword>
<dbReference type="EMBL" id="JAWCUI010000002">
    <property type="protein sequence ID" value="KAL1903129.1"/>
    <property type="molecule type" value="Genomic_DNA"/>
</dbReference>
<feature type="compositionally biased region" description="Basic and acidic residues" evidence="1">
    <location>
        <begin position="87"/>
        <end position="98"/>
    </location>
</feature>
<accession>A0ABR3ZRN1</accession>
<evidence type="ECO:0000256" key="1">
    <source>
        <dbReference type="SAM" id="MobiDB-lite"/>
    </source>
</evidence>